<name>A0AAW1SJ10_9CHLO</name>
<organism evidence="3 4">
    <name type="scientific">Elliptochloris bilobata</name>
    <dbReference type="NCBI Taxonomy" id="381761"/>
    <lineage>
        <taxon>Eukaryota</taxon>
        <taxon>Viridiplantae</taxon>
        <taxon>Chlorophyta</taxon>
        <taxon>core chlorophytes</taxon>
        <taxon>Trebouxiophyceae</taxon>
        <taxon>Trebouxiophyceae incertae sedis</taxon>
        <taxon>Elliptochloris clade</taxon>
        <taxon>Elliptochloris</taxon>
    </lineage>
</organism>
<feature type="region of interest" description="Disordered" evidence="2">
    <location>
        <begin position="187"/>
        <end position="234"/>
    </location>
</feature>
<sequence length="255" mass="26765">MASAASNNVVSLQAQVEHLKSEVLRLQKKLGDAHVSDVGALRRAHATLSQHSQALHIEAQGISERISTLDTEVVRPDEVGAELGVLGTVVAAAYTVNHLLRLAPLREAARLGRAVWLAGAAYEVYRLANGVLRRLAAFTVHNARRKQQLLDEWRILQARIDMMADLAAWAPPQAIAAAAAAVPKGAASPASPAAREAQASAHAQHGRAADALAPWGPAAGPSDGSEHSRAAAAAAMMDNEAAALHRRLAPQGPQL</sequence>
<evidence type="ECO:0000313" key="3">
    <source>
        <dbReference type="EMBL" id="KAK9845940.1"/>
    </source>
</evidence>
<evidence type="ECO:0000256" key="2">
    <source>
        <dbReference type="SAM" id="MobiDB-lite"/>
    </source>
</evidence>
<keyword evidence="4" id="KW-1185">Reference proteome</keyword>
<proteinExistence type="predicted"/>
<evidence type="ECO:0000313" key="4">
    <source>
        <dbReference type="Proteomes" id="UP001445335"/>
    </source>
</evidence>
<feature type="compositionally biased region" description="Low complexity" evidence="2">
    <location>
        <begin position="187"/>
        <end position="221"/>
    </location>
</feature>
<accession>A0AAW1SJ10</accession>
<evidence type="ECO:0000256" key="1">
    <source>
        <dbReference type="SAM" id="Coils"/>
    </source>
</evidence>
<reference evidence="3 4" key="1">
    <citation type="journal article" date="2024" name="Nat. Commun.">
        <title>Phylogenomics reveals the evolutionary origins of lichenization in chlorophyte algae.</title>
        <authorList>
            <person name="Puginier C."/>
            <person name="Libourel C."/>
            <person name="Otte J."/>
            <person name="Skaloud P."/>
            <person name="Haon M."/>
            <person name="Grisel S."/>
            <person name="Petersen M."/>
            <person name="Berrin J.G."/>
            <person name="Delaux P.M."/>
            <person name="Dal Grande F."/>
            <person name="Keller J."/>
        </authorList>
    </citation>
    <scope>NUCLEOTIDE SEQUENCE [LARGE SCALE GENOMIC DNA]</scope>
    <source>
        <strain evidence="3 4">SAG 245.80</strain>
    </source>
</reference>
<protein>
    <submittedName>
        <fullName evidence="3">Uncharacterized protein</fullName>
    </submittedName>
</protein>
<keyword evidence="1" id="KW-0175">Coiled coil</keyword>
<comment type="caution">
    <text evidence="3">The sequence shown here is derived from an EMBL/GenBank/DDBJ whole genome shotgun (WGS) entry which is preliminary data.</text>
</comment>
<feature type="coiled-coil region" evidence="1">
    <location>
        <begin position="2"/>
        <end position="29"/>
    </location>
</feature>
<dbReference type="Proteomes" id="UP001445335">
    <property type="component" value="Unassembled WGS sequence"/>
</dbReference>
<dbReference type="AlphaFoldDB" id="A0AAW1SJ10"/>
<dbReference type="EMBL" id="JALJOU010000002">
    <property type="protein sequence ID" value="KAK9845940.1"/>
    <property type="molecule type" value="Genomic_DNA"/>
</dbReference>
<gene>
    <name evidence="3" type="ORF">WJX81_006525</name>
</gene>